<feature type="domain" description="Tetrapyrrole biosynthesis uroporphyrinogen III synthase" evidence="10">
    <location>
        <begin position="16"/>
        <end position="233"/>
    </location>
</feature>
<dbReference type="Proteomes" id="UP000308271">
    <property type="component" value="Unassembled WGS sequence"/>
</dbReference>
<reference evidence="11 12" key="1">
    <citation type="submission" date="2019-05" db="EMBL/GenBank/DDBJ databases">
        <title>Draft Whole-Genome sequence of the green sulfur bacterium Chlorobaculum thiosulfatiphilum DSM 249.</title>
        <authorList>
            <person name="Meyer T.E."/>
            <person name="Kyndt J.A."/>
        </authorList>
    </citation>
    <scope>NUCLEOTIDE SEQUENCE [LARGE SCALE GENOMIC DNA]</scope>
    <source>
        <strain evidence="11 12">DSM 249</strain>
    </source>
</reference>
<evidence type="ECO:0000259" key="10">
    <source>
        <dbReference type="Pfam" id="PF02602"/>
    </source>
</evidence>
<accession>A0A5C4S578</accession>
<dbReference type="InterPro" id="IPR003754">
    <property type="entry name" value="4pyrrol_synth_uPrphyn_synth"/>
</dbReference>
<evidence type="ECO:0000313" key="11">
    <source>
        <dbReference type="EMBL" id="TNJ38402.1"/>
    </source>
</evidence>
<dbReference type="EC" id="4.2.1.75" evidence="3 9"/>
<evidence type="ECO:0000256" key="4">
    <source>
        <dbReference type="ARBA" id="ARBA00023239"/>
    </source>
</evidence>
<evidence type="ECO:0000256" key="5">
    <source>
        <dbReference type="ARBA" id="ARBA00023244"/>
    </source>
</evidence>
<comment type="similarity">
    <text evidence="2 9">Belongs to the uroporphyrinogen-III synthase family.</text>
</comment>
<evidence type="ECO:0000313" key="12">
    <source>
        <dbReference type="Proteomes" id="UP000308271"/>
    </source>
</evidence>
<keyword evidence="5 9" id="KW-0627">Porphyrin biosynthesis</keyword>
<comment type="caution">
    <text evidence="11">The sequence shown here is derived from an EMBL/GenBank/DDBJ whole genome shotgun (WGS) entry which is preliminary data.</text>
</comment>
<evidence type="ECO:0000256" key="3">
    <source>
        <dbReference type="ARBA" id="ARBA00013109"/>
    </source>
</evidence>
<dbReference type="RefSeq" id="WP_139457329.1">
    <property type="nucleotide sequence ID" value="NZ_VDCH01000020.1"/>
</dbReference>
<evidence type="ECO:0000256" key="1">
    <source>
        <dbReference type="ARBA" id="ARBA00004772"/>
    </source>
</evidence>
<dbReference type="PANTHER" id="PTHR38042">
    <property type="entry name" value="UROPORPHYRINOGEN-III SYNTHASE, CHLOROPLASTIC"/>
    <property type="match status" value="1"/>
</dbReference>
<comment type="pathway">
    <text evidence="1 9">Porphyrin-containing compound metabolism; protoporphyrin-IX biosynthesis; coproporphyrinogen-III from 5-aminolevulinate: step 3/4.</text>
</comment>
<dbReference type="EMBL" id="VDCH01000020">
    <property type="protein sequence ID" value="TNJ38402.1"/>
    <property type="molecule type" value="Genomic_DNA"/>
</dbReference>
<gene>
    <name evidence="11" type="ORF">FGF66_09070</name>
</gene>
<comment type="catalytic activity">
    <reaction evidence="8 9">
        <text>hydroxymethylbilane = uroporphyrinogen III + H2O</text>
        <dbReference type="Rhea" id="RHEA:18965"/>
        <dbReference type="ChEBI" id="CHEBI:15377"/>
        <dbReference type="ChEBI" id="CHEBI:57308"/>
        <dbReference type="ChEBI" id="CHEBI:57845"/>
        <dbReference type="EC" id="4.2.1.75"/>
    </reaction>
</comment>
<dbReference type="GO" id="GO:0006782">
    <property type="term" value="P:protoporphyrinogen IX biosynthetic process"/>
    <property type="evidence" value="ECO:0007669"/>
    <property type="project" value="UniProtKB-UniRule"/>
</dbReference>
<dbReference type="Pfam" id="PF02602">
    <property type="entry name" value="HEM4"/>
    <property type="match status" value="1"/>
</dbReference>
<dbReference type="CDD" id="cd06578">
    <property type="entry name" value="HemD"/>
    <property type="match status" value="1"/>
</dbReference>
<keyword evidence="12" id="KW-1185">Reference proteome</keyword>
<keyword evidence="4 9" id="KW-0456">Lyase</keyword>
<evidence type="ECO:0000256" key="7">
    <source>
        <dbReference type="ARBA" id="ARBA00040167"/>
    </source>
</evidence>
<dbReference type="InterPro" id="IPR039793">
    <property type="entry name" value="UROS/Hem4"/>
</dbReference>
<dbReference type="PANTHER" id="PTHR38042:SF1">
    <property type="entry name" value="UROPORPHYRINOGEN-III SYNTHASE, CHLOROPLASTIC"/>
    <property type="match status" value="1"/>
</dbReference>
<dbReference type="GO" id="GO:0004852">
    <property type="term" value="F:uroporphyrinogen-III synthase activity"/>
    <property type="evidence" value="ECO:0007669"/>
    <property type="project" value="UniProtKB-UniRule"/>
</dbReference>
<evidence type="ECO:0000256" key="2">
    <source>
        <dbReference type="ARBA" id="ARBA00008133"/>
    </source>
</evidence>
<dbReference type="SUPFAM" id="SSF69618">
    <property type="entry name" value="HemD-like"/>
    <property type="match status" value="1"/>
</dbReference>
<protein>
    <recommendedName>
        <fullName evidence="7 9">Uroporphyrinogen-III synthase</fullName>
        <ecNumber evidence="3 9">4.2.1.75</ecNumber>
    </recommendedName>
</protein>
<evidence type="ECO:0000256" key="8">
    <source>
        <dbReference type="ARBA" id="ARBA00048617"/>
    </source>
</evidence>
<comment type="function">
    <text evidence="6 9">Catalyzes cyclization of the linear tetrapyrrole, hydroxymethylbilane, to the macrocyclic uroporphyrinogen III.</text>
</comment>
<proteinExistence type="inferred from homology"/>
<dbReference type="UniPathway" id="UPA00251">
    <property type="reaction ID" value="UER00320"/>
</dbReference>
<dbReference type="OrthoDB" id="9815856at2"/>
<dbReference type="AlphaFoldDB" id="A0A5C4S578"/>
<evidence type="ECO:0000256" key="9">
    <source>
        <dbReference type="RuleBase" id="RU366031"/>
    </source>
</evidence>
<evidence type="ECO:0000256" key="6">
    <source>
        <dbReference type="ARBA" id="ARBA00037589"/>
    </source>
</evidence>
<dbReference type="InterPro" id="IPR036108">
    <property type="entry name" value="4pyrrol_syn_uPrphyn_synt_sf"/>
</dbReference>
<dbReference type="GO" id="GO:0006780">
    <property type="term" value="P:uroporphyrinogen III biosynthetic process"/>
    <property type="evidence" value="ECO:0007669"/>
    <property type="project" value="UniProtKB-UniRule"/>
</dbReference>
<name>A0A5C4S578_CHLTI</name>
<sequence length="247" mass="26518">MKTVLVTRPKHQAEPFVRELAQYGLNSVVFPTIEIRPVAGWSVPDLTRFAGIFFTSANSVQFFLERLLEESAAELPNLQQARVWAVGKTTGGDLEKHGVTIEPLPKSADAVSLMSGIDASEIEGKTFLFVRGSLSLGTIPEVIAKRGGICVELTVYDNIQPSLEETQKVKSLLAEGKLDCLSFTSPSTAINFFDAIGSKELPESVQIAAIGTTTSGALEKLGIKVDIIPEYFDGPSFAKAIAAAMKA</sequence>
<organism evidence="11 12">
    <name type="scientific">Chlorobaculum thiosulfatiphilum</name>
    <name type="common">Chlorobium limicola f.sp. thiosulfatophilum</name>
    <dbReference type="NCBI Taxonomy" id="115852"/>
    <lineage>
        <taxon>Bacteria</taxon>
        <taxon>Pseudomonadati</taxon>
        <taxon>Chlorobiota</taxon>
        <taxon>Chlorobiia</taxon>
        <taxon>Chlorobiales</taxon>
        <taxon>Chlorobiaceae</taxon>
        <taxon>Chlorobaculum</taxon>
    </lineage>
</organism>
<dbReference type="Gene3D" id="3.40.50.10090">
    <property type="match status" value="2"/>
</dbReference>